<dbReference type="GO" id="GO:0016787">
    <property type="term" value="F:hydrolase activity"/>
    <property type="evidence" value="ECO:0007669"/>
    <property type="project" value="UniProtKB-KW"/>
</dbReference>
<dbReference type="Gene3D" id="3.40.50.1820">
    <property type="entry name" value="alpha/beta hydrolase"/>
    <property type="match status" value="1"/>
</dbReference>
<comment type="caution">
    <text evidence="1">The sequence shown here is derived from an EMBL/GenBank/DDBJ whole genome shotgun (WGS) entry which is preliminary data.</text>
</comment>
<dbReference type="InterPro" id="IPR017208">
    <property type="entry name" value="UCP037442_abhydr"/>
</dbReference>
<keyword evidence="1" id="KW-0378">Hydrolase</keyword>
<organism evidence="1 2">
    <name type="scientific">Roseateles asaccharophilus</name>
    <dbReference type="NCBI Taxonomy" id="582607"/>
    <lineage>
        <taxon>Bacteria</taxon>
        <taxon>Pseudomonadati</taxon>
        <taxon>Pseudomonadota</taxon>
        <taxon>Betaproteobacteria</taxon>
        <taxon>Burkholderiales</taxon>
        <taxon>Sphaerotilaceae</taxon>
        <taxon>Roseateles</taxon>
    </lineage>
</organism>
<gene>
    <name evidence="1" type="ORF">J2X21_005439</name>
</gene>
<dbReference type="SUPFAM" id="SSF53474">
    <property type="entry name" value="alpha/beta-Hydrolases"/>
    <property type="match status" value="1"/>
</dbReference>
<evidence type="ECO:0000313" key="2">
    <source>
        <dbReference type="Proteomes" id="UP001180825"/>
    </source>
</evidence>
<name>A0ABU2AGB3_9BURK</name>
<protein>
    <submittedName>
        <fullName evidence="1">Alpha/beta hydrolase</fullName>
    </submittedName>
</protein>
<keyword evidence="2" id="KW-1185">Reference proteome</keyword>
<dbReference type="PIRSF" id="PIRSF037442">
    <property type="entry name" value="UCP037442_abhydr"/>
    <property type="match status" value="1"/>
</dbReference>
<dbReference type="Proteomes" id="UP001180825">
    <property type="component" value="Unassembled WGS sequence"/>
</dbReference>
<dbReference type="EMBL" id="JAVDXV010000016">
    <property type="protein sequence ID" value="MDR7336263.1"/>
    <property type="molecule type" value="Genomic_DNA"/>
</dbReference>
<dbReference type="RefSeq" id="WP_310333265.1">
    <property type="nucleotide sequence ID" value="NZ_JAVDXV010000016.1"/>
</dbReference>
<proteinExistence type="predicted"/>
<reference evidence="1 2" key="1">
    <citation type="submission" date="2023-07" db="EMBL/GenBank/DDBJ databases">
        <title>Sorghum-associated microbial communities from plants grown in Nebraska, USA.</title>
        <authorList>
            <person name="Schachtman D."/>
        </authorList>
    </citation>
    <scope>NUCLEOTIDE SEQUENCE [LARGE SCALE GENOMIC DNA]</scope>
    <source>
        <strain evidence="1 2">BE316</strain>
    </source>
</reference>
<sequence>MSTLPLTPSDALPARAPVTVASDDANTIRASELLQVRVALTPLRCSDGRLLAAQWFEPPAAVGVKAVAIIGPATAVPASYYRGFAEWMAQRGYAVLSFDYRGIAASRDALHPGEDVRLRDWARVDMAAALHAADRRRCEEAERQGRALGLLWVGHSLGGNSVGLVPGFVEKVDAVLGVAAQVAYLGHWSGFARVQAWVFFHWMLPLLVRLLGHAPGRVLGPRAQDLPAGAALEWAAWGRMPGFLFGDESLARERSYHRFDGTVHLWSITDDHLFGPAPAVDALAGQFSAAQVQRHVVSPQELGVKKIEHFGPFRRELGVKLWPRLLEPIEAATPSLAVRLHSA</sequence>
<accession>A0ABU2AGB3</accession>
<dbReference type="InterPro" id="IPR029058">
    <property type="entry name" value="AB_hydrolase_fold"/>
</dbReference>
<evidence type="ECO:0000313" key="1">
    <source>
        <dbReference type="EMBL" id="MDR7336263.1"/>
    </source>
</evidence>